<evidence type="ECO:0000313" key="10">
    <source>
        <dbReference type="Proteomes" id="UP000287352"/>
    </source>
</evidence>
<comment type="function">
    <text evidence="1 6">Removes the N-terminal methionine from nascent proteins. The N-terminal methionine is often cleaved when the second residue in the primary sequence is small and uncharged (Met-Ala-, Cys, Gly, Pro, Ser, Thr, or Val). Requires deformylation of the N(alpha)-formylated initiator methionine before it can be hydrolyzed.</text>
</comment>
<dbReference type="GO" id="GO:0005829">
    <property type="term" value="C:cytosol"/>
    <property type="evidence" value="ECO:0007669"/>
    <property type="project" value="TreeGrafter"/>
</dbReference>
<dbReference type="EC" id="3.4.11.18" evidence="6 7"/>
<evidence type="ECO:0000256" key="7">
    <source>
        <dbReference type="RuleBase" id="RU003653"/>
    </source>
</evidence>
<dbReference type="InterPro" id="IPR002467">
    <property type="entry name" value="Pept_M24A_MAP1"/>
</dbReference>
<dbReference type="SUPFAM" id="SSF55920">
    <property type="entry name" value="Creatinase/aminopeptidase"/>
    <property type="match status" value="1"/>
</dbReference>
<keyword evidence="3 6" id="KW-0645">Protease</keyword>
<keyword evidence="4 6" id="KW-0479">Metal-binding</keyword>
<feature type="binding site" evidence="6">
    <location>
        <position position="90"/>
    </location>
    <ligand>
        <name>substrate</name>
    </ligand>
</feature>
<protein>
    <recommendedName>
        <fullName evidence="6 7">Methionine aminopeptidase</fullName>
        <shortName evidence="6">MAP</shortName>
        <shortName evidence="6">MetAP</shortName>
        <ecNumber evidence="6 7">3.4.11.18</ecNumber>
    </recommendedName>
    <alternativeName>
        <fullName evidence="6">Peptidase M</fullName>
    </alternativeName>
</protein>
<comment type="subunit">
    <text evidence="6">Monomer.</text>
</comment>
<dbReference type="EMBL" id="BIFR01000001">
    <property type="protein sequence ID" value="GCE12670.1"/>
    <property type="molecule type" value="Genomic_DNA"/>
</dbReference>
<reference evidence="10" key="1">
    <citation type="submission" date="2018-12" db="EMBL/GenBank/DDBJ databases">
        <title>Tengunoibacter tsumagoiensis gen. nov., sp. nov., Dictyobacter kobayashii sp. nov., D. alpinus sp. nov., and D. joshuensis sp. nov. and description of Dictyobacteraceae fam. nov. within the order Ktedonobacterales isolated from Tengu-no-mugimeshi.</title>
        <authorList>
            <person name="Wang C.M."/>
            <person name="Zheng Y."/>
            <person name="Sakai Y."/>
            <person name="Toyoda A."/>
            <person name="Minakuchi Y."/>
            <person name="Abe K."/>
            <person name="Yokota A."/>
            <person name="Yabe S."/>
        </authorList>
    </citation>
    <scope>NUCLEOTIDE SEQUENCE [LARGE SCALE GENOMIC DNA]</scope>
    <source>
        <strain evidence="10">Uno3</strain>
    </source>
</reference>
<dbReference type="GO" id="GO:0006508">
    <property type="term" value="P:proteolysis"/>
    <property type="evidence" value="ECO:0007669"/>
    <property type="project" value="UniProtKB-KW"/>
</dbReference>
<dbReference type="HAMAP" id="MF_01974">
    <property type="entry name" value="MetAP_1"/>
    <property type="match status" value="1"/>
</dbReference>
<dbReference type="InterPro" id="IPR000994">
    <property type="entry name" value="Pept_M24"/>
</dbReference>
<dbReference type="Proteomes" id="UP000287352">
    <property type="component" value="Unassembled WGS sequence"/>
</dbReference>
<feature type="binding site" evidence="6">
    <location>
        <position position="189"/>
    </location>
    <ligand>
        <name>substrate</name>
    </ligand>
</feature>
<evidence type="ECO:0000256" key="5">
    <source>
        <dbReference type="ARBA" id="ARBA00022801"/>
    </source>
</evidence>
<feature type="domain" description="Peptidase M24" evidence="8">
    <location>
        <begin position="13"/>
        <end position="253"/>
    </location>
</feature>
<name>A0A402A0J4_9CHLR</name>
<dbReference type="PANTHER" id="PTHR43330:SF27">
    <property type="entry name" value="METHIONINE AMINOPEPTIDASE"/>
    <property type="match status" value="1"/>
</dbReference>
<feature type="binding site" evidence="6">
    <location>
        <position position="215"/>
    </location>
    <ligand>
        <name>a divalent metal cation</name>
        <dbReference type="ChEBI" id="CHEBI:60240"/>
        <label>2</label>
        <note>catalytic</note>
    </ligand>
</feature>
<feature type="binding site" evidence="6">
    <location>
        <position position="119"/>
    </location>
    <ligand>
        <name>a divalent metal cation</name>
        <dbReference type="ChEBI" id="CHEBI:60240"/>
        <label>1</label>
    </ligand>
</feature>
<dbReference type="RefSeq" id="WP_126580268.1">
    <property type="nucleotide sequence ID" value="NZ_BIFR01000001.1"/>
</dbReference>
<dbReference type="InterPro" id="IPR036005">
    <property type="entry name" value="Creatinase/aminopeptidase-like"/>
</dbReference>
<proteinExistence type="inferred from homology"/>
<dbReference type="NCBIfam" id="TIGR00500">
    <property type="entry name" value="met_pdase_I"/>
    <property type="match status" value="1"/>
</dbReference>
<feature type="binding site" evidence="6">
    <location>
        <position position="246"/>
    </location>
    <ligand>
        <name>a divalent metal cation</name>
        <dbReference type="ChEBI" id="CHEBI:60240"/>
        <label>2</label>
        <note>catalytic</note>
    </ligand>
</feature>
<evidence type="ECO:0000313" key="9">
    <source>
        <dbReference type="EMBL" id="GCE12670.1"/>
    </source>
</evidence>
<dbReference type="InterPro" id="IPR001714">
    <property type="entry name" value="Pept_M24_MAP"/>
</dbReference>
<dbReference type="OrthoDB" id="9802055at2"/>
<sequence length="262" mass="28263">MAVLLKSRQEIAHLREAGRIVAETFEVLRPYVKPGTTTAELDRIAEDYIRGKGAIPVYKGYGAQPARRGNPAVPPFPAATCISINDEICHGIPSTKRALQNGDIVGIDIGSLYKGWVGDSCMTYAVGTIDEEGQRLMDVTAKCLELGIEQARPGKRIGDIGAAIQEYAEAHGFSTVRDLVGHGVGRSLHEDPSVPHFGRPNTGLRIQKGMVFTIEPMINTGGPETRLLPDRWTISTADGSRSAQFEHCMAITDGAAELLTVI</sequence>
<feature type="binding site" evidence="6">
    <location>
        <position position="246"/>
    </location>
    <ligand>
        <name>a divalent metal cation</name>
        <dbReference type="ChEBI" id="CHEBI:60240"/>
        <label>1</label>
    </ligand>
</feature>
<evidence type="ECO:0000259" key="8">
    <source>
        <dbReference type="Pfam" id="PF00557"/>
    </source>
</evidence>
<dbReference type="GO" id="GO:0070006">
    <property type="term" value="F:metalloaminopeptidase activity"/>
    <property type="evidence" value="ECO:0007669"/>
    <property type="project" value="UniProtKB-UniRule"/>
</dbReference>
<feature type="binding site" evidence="6">
    <location>
        <position position="108"/>
    </location>
    <ligand>
        <name>a divalent metal cation</name>
        <dbReference type="ChEBI" id="CHEBI:60240"/>
        <label>1</label>
    </ligand>
</feature>
<accession>A0A402A0J4</accession>
<evidence type="ECO:0000256" key="6">
    <source>
        <dbReference type="HAMAP-Rule" id="MF_01974"/>
    </source>
</evidence>
<dbReference type="PANTHER" id="PTHR43330">
    <property type="entry name" value="METHIONINE AMINOPEPTIDASE"/>
    <property type="match status" value="1"/>
</dbReference>
<evidence type="ECO:0000256" key="4">
    <source>
        <dbReference type="ARBA" id="ARBA00022723"/>
    </source>
</evidence>
<feature type="binding site" evidence="6">
    <location>
        <position position="119"/>
    </location>
    <ligand>
        <name>a divalent metal cation</name>
        <dbReference type="ChEBI" id="CHEBI:60240"/>
        <label>2</label>
        <note>catalytic</note>
    </ligand>
</feature>
<evidence type="ECO:0000256" key="2">
    <source>
        <dbReference type="ARBA" id="ARBA00022438"/>
    </source>
</evidence>
<dbReference type="Gene3D" id="3.90.230.10">
    <property type="entry name" value="Creatinase/methionine aminopeptidase superfamily"/>
    <property type="match status" value="1"/>
</dbReference>
<dbReference type="CDD" id="cd01086">
    <property type="entry name" value="MetAP1"/>
    <property type="match status" value="1"/>
</dbReference>
<dbReference type="Pfam" id="PF00557">
    <property type="entry name" value="Peptidase_M24"/>
    <property type="match status" value="1"/>
</dbReference>
<keyword evidence="2 6" id="KW-0031">Aminopeptidase</keyword>
<evidence type="ECO:0000256" key="1">
    <source>
        <dbReference type="ARBA" id="ARBA00002521"/>
    </source>
</evidence>
<comment type="catalytic activity">
    <reaction evidence="6 7">
        <text>Release of N-terminal amino acids, preferentially methionine, from peptides and arylamides.</text>
        <dbReference type="EC" id="3.4.11.18"/>
    </reaction>
</comment>
<comment type="caution">
    <text evidence="9">The sequence shown here is derived from an EMBL/GenBank/DDBJ whole genome shotgun (WGS) entry which is preliminary data.</text>
</comment>
<keyword evidence="5 6" id="KW-0378">Hydrolase</keyword>
<dbReference type="AlphaFoldDB" id="A0A402A0J4"/>
<organism evidence="9 10">
    <name type="scientific">Tengunoibacter tsumagoiensis</name>
    <dbReference type="NCBI Taxonomy" id="2014871"/>
    <lineage>
        <taxon>Bacteria</taxon>
        <taxon>Bacillati</taxon>
        <taxon>Chloroflexota</taxon>
        <taxon>Ktedonobacteria</taxon>
        <taxon>Ktedonobacterales</taxon>
        <taxon>Dictyobacteraceae</taxon>
        <taxon>Tengunoibacter</taxon>
    </lineage>
</organism>
<dbReference type="GO" id="GO:0046872">
    <property type="term" value="F:metal ion binding"/>
    <property type="evidence" value="ECO:0007669"/>
    <property type="project" value="UniProtKB-UniRule"/>
</dbReference>
<dbReference type="PRINTS" id="PR00599">
    <property type="entry name" value="MAPEPTIDASE"/>
</dbReference>
<evidence type="ECO:0000256" key="3">
    <source>
        <dbReference type="ARBA" id="ARBA00022670"/>
    </source>
</evidence>
<comment type="cofactor">
    <cofactor evidence="6">
        <name>Co(2+)</name>
        <dbReference type="ChEBI" id="CHEBI:48828"/>
    </cofactor>
    <cofactor evidence="6">
        <name>Zn(2+)</name>
        <dbReference type="ChEBI" id="CHEBI:29105"/>
    </cofactor>
    <cofactor evidence="6">
        <name>Mn(2+)</name>
        <dbReference type="ChEBI" id="CHEBI:29035"/>
    </cofactor>
    <cofactor evidence="6">
        <name>Fe(2+)</name>
        <dbReference type="ChEBI" id="CHEBI:29033"/>
    </cofactor>
    <text evidence="6">Binds 2 divalent metal cations per subunit. Has a high-affinity and a low affinity metal-binding site. The true nature of the physiological cofactor is under debate. The enzyme is active with cobalt, zinc, manganese or divalent iron ions. Most likely, methionine aminopeptidases function as mononuclear Fe(2+)-metalloproteases under physiological conditions, and the catalytically relevant metal-binding site has been assigned to the histidine-containing high-affinity site.</text>
</comment>
<keyword evidence="10" id="KW-1185">Reference proteome</keyword>
<comment type="similarity">
    <text evidence="6">Belongs to the peptidase M24A family. Methionine aminopeptidase type 1 subfamily.</text>
</comment>
<gene>
    <name evidence="6 9" type="primary">map</name>
    <name evidence="9" type="ORF">KTT_25290</name>
</gene>
<feature type="binding site" evidence="6">
    <location>
        <position position="182"/>
    </location>
    <ligand>
        <name>a divalent metal cation</name>
        <dbReference type="ChEBI" id="CHEBI:60240"/>
        <label>2</label>
        <note>catalytic</note>
    </ligand>
</feature>
<dbReference type="GO" id="GO:0004239">
    <property type="term" value="F:initiator methionyl aminopeptidase activity"/>
    <property type="evidence" value="ECO:0007669"/>
    <property type="project" value="UniProtKB-UniRule"/>
</dbReference>